<evidence type="ECO:0000313" key="8">
    <source>
        <dbReference type="Proteomes" id="UP001147746"/>
    </source>
</evidence>
<dbReference type="PANTHER" id="PTHR47103:SF8">
    <property type="entry name" value="DNA-BINDING PROTEIN"/>
    <property type="match status" value="1"/>
</dbReference>
<dbReference type="SUPFAM" id="SSF57756">
    <property type="entry name" value="Retrovirus zinc finger-like domains"/>
    <property type="match status" value="1"/>
</dbReference>
<evidence type="ECO:0000256" key="4">
    <source>
        <dbReference type="ARBA" id="ARBA00022833"/>
    </source>
</evidence>
<feature type="domain" description="CCHC-type" evidence="6">
    <location>
        <begin position="299"/>
        <end position="315"/>
    </location>
</feature>
<feature type="compositionally biased region" description="Polar residues" evidence="5">
    <location>
        <begin position="129"/>
        <end position="142"/>
    </location>
</feature>
<dbReference type="EMBL" id="JAPZBO010000009">
    <property type="protein sequence ID" value="KAJ5303408.1"/>
    <property type="molecule type" value="Genomic_DNA"/>
</dbReference>
<dbReference type="InterPro" id="IPR001878">
    <property type="entry name" value="Znf_CCHC"/>
</dbReference>
<feature type="compositionally biased region" description="Low complexity" evidence="5">
    <location>
        <begin position="74"/>
        <end position="84"/>
    </location>
</feature>
<feature type="domain" description="CCHC-type" evidence="6">
    <location>
        <begin position="363"/>
        <end position="379"/>
    </location>
</feature>
<dbReference type="GO" id="GO:0008270">
    <property type="term" value="F:zinc ion binding"/>
    <property type="evidence" value="ECO:0007669"/>
    <property type="project" value="UniProtKB-KW"/>
</dbReference>
<accession>A0A9W9PSV5</accession>
<dbReference type="GO" id="GO:0003676">
    <property type="term" value="F:nucleic acid binding"/>
    <property type="evidence" value="ECO:0007669"/>
    <property type="project" value="InterPro"/>
</dbReference>
<feature type="region of interest" description="Disordered" evidence="5">
    <location>
        <begin position="1"/>
        <end position="197"/>
    </location>
</feature>
<name>A0A9W9PSV5_9EURO</name>
<feature type="region of interest" description="Disordered" evidence="5">
    <location>
        <begin position="423"/>
        <end position="475"/>
    </location>
</feature>
<evidence type="ECO:0000259" key="6">
    <source>
        <dbReference type="SMART" id="SM00343"/>
    </source>
</evidence>
<dbReference type="Gene3D" id="4.10.60.10">
    <property type="entry name" value="Zinc finger, CCHC-type"/>
    <property type="match status" value="1"/>
</dbReference>
<keyword evidence="8" id="KW-1185">Reference proteome</keyword>
<reference evidence="7" key="2">
    <citation type="journal article" date="2023" name="IMA Fungus">
        <title>Comparative genomic study of the Penicillium genus elucidates a diverse pangenome and 15 lateral gene transfer events.</title>
        <authorList>
            <person name="Petersen C."/>
            <person name="Sorensen T."/>
            <person name="Nielsen M.R."/>
            <person name="Sondergaard T.E."/>
            <person name="Sorensen J.L."/>
            <person name="Fitzpatrick D.A."/>
            <person name="Frisvad J.C."/>
            <person name="Nielsen K.L."/>
        </authorList>
    </citation>
    <scope>NUCLEOTIDE SEQUENCE</scope>
    <source>
        <strain evidence="7">IBT 21472</strain>
    </source>
</reference>
<dbReference type="PANTHER" id="PTHR47103">
    <property type="entry name" value="DNA-BINDING PROTEIN"/>
    <property type="match status" value="1"/>
</dbReference>
<evidence type="ECO:0000256" key="2">
    <source>
        <dbReference type="ARBA" id="ARBA00022737"/>
    </source>
</evidence>
<sequence length="591" mass="63055">MADSSGDEADSRTAAVGFQRSRANNSSARNSQDGDSRPAKKQRRSRSRGQDVTDFLPRGASFSETPLEVDPDDTSSSGSSSGSGHDSDGSDAPKSTAANPHVGSTAPAISWNQGKKAAVRTTLGKRKATPTNGTTNQFNAVNDTYWRARSASVSSGASDTQETTADKDKAEESSGLEEGEVDSKSESDGSVSSNSEADDSILLNIGAKNANDATPAEALLADGVHTNGVANGQTNGSAEGVDTSGPAEPKEDAFQRFSRKYPTAPIALMDLSQEDFEEQARYVHWALDINDIDLQLPVVCIECQGQGHLAEVCPTKECVHCGVWNKHTSPSCSTWQRCPRCRERGHDEAQCSSPLKGSTTEVPCDLCGSQNHVEVDCSAAWKSTLQEPTATGVTVSLSCARCISSSHLIGDCPSNRNPLPNSSFTLSGVDPSTITNLNTGPSTKPISAKPPPPTRAPRSKNRRGPKIRDPSSESDNGAFPRVVAAVLRLRLHRVAEVVAIFRSAAATLLFLANLEGSHRRVRSMETVDLRLQEEGEVVASEAVDGVASRVEANRPWRSISIFVVGGNENITNLMHMYIDPILSCKYLYLIL</sequence>
<evidence type="ECO:0000313" key="7">
    <source>
        <dbReference type="EMBL" id="KAJ5303408.1"/>
    </source>
</evidence>
<evidence type="ECO:0000256" key="1">
    <source>
        <dbReference type="ARBA" id="ARBA00022723"/>
    </source>
</evidence>
<organism evidence="7 8">
    <name type="scientific">Penicillium atrosanguineum</name>
    <dbReference type="NCBI Taxonomy" id="1132637"/>
    <lineage>
        <taxon>Eukaryota</taxon>
        <taxon>Fungi</taxon>
        <taxon>Dikarya</taxon>
        <taxon>Ascomycota</taxon>
        <taxon>Pezizomycotina</taxon>
        <taxon>Eurotiomycetes</taxon>
        <taxon>Eurotiomycetidae</taxon>
        <taxon>Eurotiales</taxon>
        <taxon>Aspergillaceae</taxon>
        <taxon>Penicillium</taxon>
    </lineage>
</organism>
<keyword evidence="4" id="KW-0862">Zinc</keyword>
<reference evidence="7" key="1">
    <citation type="submission" date="2022-12" db="EMBL/GenBank/DDBJ databases">
        <authorList>
            <person name="Petersen C."/>
        </authorList>
    </citation>
    <scope>NUCLEOTIDE SEQUENCE</scope>
    <source>
        <strain evidence="7">IBT 21472</strain>
    </source>
</reference>
<feature type="compositionally biased region" description="Polar residues" evidence="5">
    <location>
        <begin position="228"/>
        <end position="237"/>
    </location>
</feature>
<feature type="region of interest" description="Disordered" evidence="5">
    <location>
        <begin position="227"/>
        <end position="250"/>
    </location>
</feature>
<dbReference type="SMART" id="SM00343">
    <property type="entry name" value="ZnF_C2HC"/>
    <property type="match status" value="4"/>
</dbReference>
<dbReference type="AlphaFoldDB" id="A0A9W9PSV5"/>
<feature type="compositionally biased region" description="Low complexity" evidence="5">
    <location>
        <begin position="20"/>
        <end position="31"/>
    </location>
</feature>
<feature type="domain" description="CCHC-type" evidence="6">
    <location>
        <begin position="337"/>
        <end position="353"/>
    </location>
</feature>
<keyword evidence="3" id="KW-0863">Zinc-finger</keyword>
<proteinExistence type="predicted"/>
<feature type="compositionally biased region" description="Polar residues" evidence="5">
    <location>
        <begin position="423"/>
        <end position="445"/>
    </location>
</feature>
<dbReference type="Proteomes" id="UP001147746">
    <property type="component" value="Unassembled WGS sequence"/>
</dbReference>
<comment type="caution">
    <text evidence="7">The sequence shown here is derived from an EMBL/GenBank/DDBJ whole genome shotgun (WGS) entry which is preliminary data.</text>
</comment>
<dbReference type="InterPro" id="IPR036875">
    <property type="entry name" value="Znf_CCHC_sf"/>
</dbReference>
<feature type="domain" description="CCHC-type" evidence="6">
    <location>
        <begin position="398"/>
        <end position="414"/>
    </location>
</feature>
<keyword evidence="1" id="KW-0479">Metal-binding</keyword>
<keyword evidence="2" id="KW-0677">Repeat</keyword>
<evidence type="ECO:0000256" key="3">
    <source>
        <dbReference type="ARBA" id="ARBA00022771"/>
    </source>
</evidence>
<protein>
    <recommendedName>
        <fullName evidence="6">CCHC-type domain-containing protein</fullName>
    </recommendedName>
</protein>
<gene>
    <name evidence="7" type="ORF">N7476_010207</name>
</gene>
<feature type="compositionally biased region" description="Low complexity" evidence="5">
    <location>
        <begin position="147"/>
        <end position="158"/>
    </location>
</feature>
<evidence type="ECO:0000256" key="5">
    <source>
        <dbReference type="SAM" id="MobiDB-lite"/>
    </source>
</evidence>